<sequence length="121" mass="13321">MTATSRYYYGYVPKVMASPSPFTGLQFIKPSNFRIFTATRSRPGLISTCDSPVKPGNIIMQGDSSSQFSSIQSNATSPPSDSLETYSTLKAKCQVSSVEYVYMVMYIDLDDVGKCKVWVNG</sequence>
<dbReference type="VEuPathDB" id="VectorBase:GPAI036767"/>
<reference evidence="1" key="2">
    <citation type="submission" date="2020-05" db="UniProtKB">
        <authorList>
            <consortium name="EnsemblMetazoa"/>
        </authorList>
    </citation>
    <scope>IDENTIFICATION</scope>
    <source>
        <strain evidence="1">IAEA</strain>
    </source>
</reference>
<name>A0A1B0A7K1_GLOPL</name>
<evidence type="ECO:0000313" key="1">
    <source>
        <dbReference type="EnsemblMetazoa" id="GPAI036767-PA"/>
    </source>
</evidence>
<dbReference type="AlphaFoldDB" id="A0A1B0A7K1"/>
<protein>
    <submittedName>
        <fullName evidence="1">Uncharacterized protein</fullName>
    </submittedName>
</protein>
<accession>A0A1B0A7K1</accession>
<reference evidence="2" key="1">
    <citation type="submission" date="2014-03" db="EMBL/GenBank/DDBJ databases">
        <authorList>
            <person name="Aksoy S."/>
            <person name="Warren W."/>
            <person name="Wilson R.K."/>
        </authorList>
    </citation>
    <scope>NUCLEOTIDE SEQUENCE [LARGE SCALE GENOMIC DNA]</scope>
    <source>
        <strain evidence="2">IAEA</strain>
    </source>
</reference>
<organism evidence="1 2">
    <name type="scientific">Glossina pallidipes</name>
    <name type="common">Tsetse fly</name>
    <dbReference type="NCBI Taxonomy" id="7398"/>
    <lineage>
        <taxon>Eukaryota</taxon>
        <taxon>Metazoa</taxon>
        <taxon>Ecdysozoa</taxon>
        <taxon>Arthropoda</taxon>
        <taxon>Hexapoda</taxon>
        <taxon>Insecta</taxon>
        <taxon>Pterygota</taxon>
        <taxon>Neoptera</taxon>
        <taxon>Endopterygota</taxon>
        <taxon>Diptera</taxon>
        <taxon>Brachycera</taxon>
        <taxon>Muscomorpha</taxon>
        <taxon>Hippoboscoidea</taxon>
        <taxon>Glossinidae</taxon>
        <taxon>Glossina</taxon>
    </lineage>
</organism>
<proteinExistence type="predicted"/>
<dbReference type="EnsemblMetazoa" id="GPAI036767-RA">
    <property type="protein sequence ID" value="GPAI036767-PA"/>
    <property type="gene ID" value="GPAI036767"/>
</dbReference>
<keyword evidence="2" id="KW-1185">Reference proteome</keyword>
<evidence type="ECO:0000313" key="2">
    <source>
        <dbReference type="Proteomes" id="UP000092445"/>
    </source>
</evidence>
<dbReference type="Proteomes" id="UP000092445">
    <property type="component" value="Unassembled WGS sequence"/>
</dbReference>